<dbReference type="Gene3D" id="3.30.450.40">
    <property type="match status" value="2"/>
</dbReference>
<dbReference type="PANTHER" id="PTHR43155">
    <property type="entry name" value="CYCLIC DI-GMP PHOSPHODIESTERASE PA4108-RELATED"/>
    <property type="match status" value="1"/>
</dbReference>
<name>A0A382K0G2_9ZZZZ</name>
<dbReference type="SUPFAM" id="SSF55781">
    <property type="entry name" value="GAF domain-like"/>
    <property type="match status" value="2"/>
</dbReference>
<accession>A0A382K0G2</accession>
<sequence>VNDHTKIHPAIDPAQLQRLYQVSKVIHSALDQQEALGLIVREAVDLVGATTGSVVLINPTDRLLEIQAAHGLPDGSSRLKLRIGEGITGWVAQQGKTALVPDVREDARYVQIHGHTRSELAVPLEVNGSIRGVINVDSDQLNAFSETDQALLTELASQAATVIHNAFLYERSRIRADLFESLITVGQAINSAVDLDDALTAITREACSLMSARTSALQLLDESGDLLALGASHGAGEAYLNKPDVVVSDSFLGAVVHRMKPLQIENIQTSNAYQQQNMAREEGLVALLSVPLVFGGSAIGTLNIYKADAYVFSNDEIRIAMALAELSAIAIEKARLLDRIVESEELLRQNEKLSALGLLAGEVAHEIRNPLTVLKMLYHSLGL</sequence>
<dbReference type="SUPFAM" id="SSF47384">
    <property type="entry name" value="Homodimeric domain of signal transducing histidine kinase"/>
    <property type="match status" value="1"/>
</dbReference>
<dbReference type="PANTHER" id="PTHR43155:SF2">
    <property type="entry name" value="CYCLIC DI-GMP PHOSPHODIESTERASE PA4108"/>
    <property type="match status" value="1"/>
</dbReference>
<gene>
    <name evidence="2" type="ORF">METZ01_LOCUS270794</name>
</gene>
<organism evidence="2">
    <name type="scientific">marine metagenome</name>
    <dbReference type="NCBI Taxonomy" id="408172"/>
    <lineage>
        <taxon>unclassified sequences</taxon>
        <taxon>metagenomes</taxon>
        <taxon>ecological metagenomes</taxon>
    </lineage>
</organism>
<proteinExistence type="predicted"/>
<dbReference type="Gene3D" id="1.10.287.130">
    <property type="match status" value="1"/>
</dbReference>
<reference evidence="2" key="1">
    <citation type="submission" date="2018-05" db="EMBL/GenBank/DDBJ databases">
        <authorList>
            <person name="Lanie J.A."/>
            <person name="Ng W.-L."/>
            <person name="Kazmierczak K.M."/>
            <person name="Andrzejewski T.M."/>
            <person name="Davidsen T.M."/>
            <person name="Wayne K.J."/>
            <person name="Tettelin H."/>
            <person name="Glass J.I."/>
            <person name="Rusch D."/>
            <person name="Podicherti R."/>
            <person name="Tsui H.-C.T."/>
            <person name="Winkler M.E."/>
        </authorList>
    </citation>
    <scope>NUCLEOTIDE SEQUENCE</scope>
</reference>
<evidence type="ECO:0000313" key="2">
    <source>
        <dbReference type="EMBL" id="SVC17940.1"/>
    </source>
</evidence>
<dbReference type="Pfam" id="PF13185">
    <property type="entry name" value="GAF_2"/>
    <property type="match status" value="2"/>
</dbReference>
<dbReference type="InterPro" id="IPR036097">
    <property type="entry name" value="HisK_dim/P_sf"/>
</dbReference>
<dbReference type="SMART" id="SM00065">
    <property type="entry name" value="GAF"/>
    <property type="match status" value="2"/>
</dbReference>
<dbReference type="AlphaFoldDB" id="A0A382K0G2"/>
<feature type="domain" description="GAF" evidence="1">
    <location>
        <begin position="194"/>
        <end position="341"/>
    </location>
</feature>
<feature type="non-terminal residue" evidence="2">
    <location>
        <position position="1"/>
    </location>
</feature>
<dbReference type="GO" id="GO:0000155">
    <property type="term" value="F:phosphorelay sensor kinase activity"/>
    <property type="evidence" value="ECO:0007669"/>
    <property type="project" value="InterPro"/>
</dbReference>
<feature type="non-terminal residue" evidence="2">
    <location>
        <position position="383"/>
    </location>
</feature>
<dbReference type="InterPro" id="IPR029016">
    <property type="entry name" value="GAF-like_dom_sf"/>
</dbReference>
<dbReference type="EMBL" id="UINC01077641">
    <property type="protein sequence ID" value="SVC17940.1"/>
    <property type="molecule type" value="Genomic_DNA"/>
</dbReference>
<feature type="domain" description="GAF" evidence="1">
    <location>
        <begin position="31"/>
        <end position="173"/>
    </location>
</feature>
<dbReference type="InterPro" id="IPR003018">
    <property type="entry name" value="GAF"/>
</dbReference>
<evidence type="ECO:0000259" key="1">
    <source>
        <dbReference type="SMART" id="SM00065"/>
    </source>
</evidence>
<protein>
    <recommendedName>
        <fullName evidence="1">GAF domain-containing protein</fullName>
    </recommendedName>
</protein>